<proteinExistence type="predicted"/>
<dbReference type="InterPro" id="IPR036188">
    <property type="entry name" value="FAD/NAD-bd_sf"/>
</dbReference>
<evidence type="ECO:0008006" key="2">
    <source>
        <dbReference type="Google" id="ProtNLM"/>
    </source>
</evidence>
<organism evidence="1">
    <name type="scientific">marine metagenome</name>
    <dbReference type="NCBI Taxonomy" id="408172"/>
    <lineage>
        <taxon>unclassified sequences</taxon>
        <taxon>metagenomes</taxon>
        <taxon>ecological metagenomes</taxon>
    </lineage>
</organism>
<gene>
    <name evidence="1" type="ORF">METZ01_LOCUS390865</name>
</gene>
<accession>A0A382UWE9</accession>
<evidence type="ECO:0000313" key="1">
    <source>
        <dbReference type="EMBL" id="SVD38011.1"/>
    </source>
</evidence>
<protein>
    <recommendedName>
        <fullName evidence="2">Electron-transferring-flavoprotein dehydrogenase</fullName>
    </recommendedName>
</protein>
<sequence length="35" mass="3755">MTDREVLDVDVLFIGAGPASLAGAIHLKKLMRDSD</sequence>
<dbReference type="AlphaFoldDB" id="A0A382UWE9"/>
<reference evidence="1" key="1">
    <citation type="submission" date="2018-05" db="EMBL/GenBank/DDBJ databases">
        <authorList>
            <person name="Lanie J.A."/>
            <person name="Ng W.-L."/>
            <person name="Kazmierczak K.M."/>
            <person name="Andrzejewski T.M."/>
            <person name="Davidsen T.M."/>
            <person name="Wayne K.J."/>
            <person name="Tettelin H."/>
            <person name="Glass J.I."/>
            <person name="Rusch D."/>
            <person name="Podicherti R."/>
            <person name="Tsui H.-C.T."/>
            <person name="Winkler M.E."/>
        </authorList>
    </citation>
    <scope>NUCLEOTIDE SEQUENCE</scope>
</reference>
<feature type="non-terminal residue" evidence="1">
    <location>
        <position position="35"/>
    </location>
</feature>
<dbReference type="Gene3D" id="3.50.50.60">
    <property type="entry name" value="FAD/NAD(P)-binding domain"/>
    <property type="match status" value="1"/>
</dbReference>
<dbReference type="EMBL" id="UINC01146969">
    <property type="protein sequence ID" value="SVD38011.1"/>
    <property type="molecule type" value="Genomic_DNA"/>
</dbReference>
<name>A0A382UWE9_9ZZZZ</name>